<proteinExistence type="predicted"/>
<dbReference type="Pfam" id="PF00364">
    <property type="entry name" value="Biotin_lipoyl"/>
    <property type="match status" value="1"/>
</dbReference>
<dbReference type="SUPFAM" id="SSF56059">
    <property type="entry name" value="Glutathione synthetase ATP-binding domain-like"/>
    <property type="match status" value="1"/>
</dbReference>
<keyword evidence="5" id="KW-0378">Hydrolase</keyword>
<dbReference type="Gene3D" id="2.40.100.10">
    <property type="entry name" value="Cyclophilin-like"/>
    <property type="match status" value="2"/>
</dbReference>
<dbReference type="InterPro" id="IPR001882">
    <property type="entry name" value="Biotin_BS"/>
</dbReference>
<dbReference type="Pfam" id="PF21986">
    <property type="entry name" value="AH_C"/>
    <property type="match status" value="1"/>
</dbReference>
<evidence type="ECO:0000256" key="14">
    <source>
        <dbReference type="ARBA" id="ARBA00066845"/>
    </source>
</evidence>
<dbReference type="SUPFAM" id="SSF50891">
    <property type="entry name" value="Cyclophilin-like"/>
    <property type="match status" value="2"/>
</dbReference>
<dbReference type="FunFam" id="3.40.50.20:FF:000010">
    <property type="entry name" value="Propionyl-CoA carboxylase subunit alpha"/>
    <property type="match status" value="1"/>
</dbReference>
<dbReference type="InterPro" id="IPR005479">
    <property type="entry name" value="CPAse_ATP-bd"/>
</dbReference>
<dbReference type="PROSITE" id="PS00866">
    <property type="entry name" value="CPSASE_1"/>
    <property type="match status" value="1"/>
</dbReference>
<dbReference type="SUPFAM" id="SSF51230">
    <property type="entry name" value="Single hybrid motif"/>
    <property type="match status" value="1"/>
</dbReference>
<dbReference type="NCBIfam" id="TIGR02713">
    <property type="entry name" value="allophanate_hyd"/>
    <property type="match status" value="1"/>
</dbReference>
<dbReference type="InterPro" id="IPR011764">
    <property type="entry name" value="Biotin_carboxylation_dom"/>
</dbReference>
<dbReference type="Gene3D" id="3.30.1360.40">
    <property type="match status" value="1"/>
</dbReference>
<dbReference type="eggNOG" id="KOG0238">
    <property type="taxonomic scope" value="Eukaryota"/>
</dbReference>
<evidence type="ECO:0000256" key="6">
    <source>
        <dbReference type="ARBA" id="ARBA00022840"/>
    </source>
</evidence>
<evidence type="ECO:0000256" key="8">
    <source>
        <dbReference type="ARBA" id="ARBA00023268"/>
    </source>
</evidence>
<dbReference type="PROSITE" id="PS50979">
    <property type="entry name" value="BC"/>
    <property type="match status" value="1"/>
</dbReference>
<evidence type="ECO:0000259" key="18">
    <source>
        <dbReference type="PROSITE" id="PS50975"/>
    </source>
</evidence>
<dbReference type="InterPro" id="IPR011053">
    <property type="entry name" value="Single_hybrid_motif"/>
</dbReference>
<feature type="domain" description="Lipoyl-binding" evidence="17">
    <location>
        <begin position="1755"/>
        <end position="1833"/>
    </location>
</feature>
<dbReference type="Pfam" id="PF02785">
    <property type="entry name" value="Biotin_carb_C"/>
    <property type="match status" value="1"/>
</dbReference>
<dbReference type="PROSITE" id="PS50968">
    <property type="entry name" value="BIOTINYL_LIPOYL"/>
    <property type="match status" value="1"/>
</dbReference>
<name>A0A1Q3A374_ZYGRO</name>
<dbReference type="FunFam" id="3.10.490.10:FF:000010">
    <property type="entry name" value="Urea amidolyase"/>
    <property type="match status" value="1"/>
</dbReference>
<dbReference type="InterPro" id="IPR005482">
    <property type="entry name" value="Biotin_COase_C"/>
</dbReference>
<evidence type="ECO:0000256" key="15">
    <source>
        <dbReference type="ARBA" id="ARBA00068809"/>
    </source>
</evidence>
<dbReference type="SUPFAM" id="SSF75304">
    <property type="entry name" value="Amidase signature (AS) enzymes"/>
    <property type="match status" value="1"/>
</dbReference>
<comment type="cofactor">
    <cofactor evidence="1">
        <name>biotin</name>
        <dbReference type="ChEBI" id="CHEBI:57586"/>
    </cofactor>
</comment>
<comment type="subunit">
    <text evidence="2">Monomer.</text>
</comment>
<evidence type="ECO:0000256" key="13">
    <source>
        <dbReference type="ARBA" id="ARBA00066801"/>
    </source>
</evidence>
<evidence type="ECO:0000256" key="3">
    <source>
        <dbReference type="ARBA" id="ARBA00022598"/>
    </source>
</evidence>
<evidence type="ECO:0000256" key="1">
    <source>
        <dbReference type="ARBA" id="ARBA00001953"/>
    </source>
</evidence>
<dbReference type="InterPro" id="IPR029000">
    <property type="entry name" value="Cyclophilin-like_dom_sf"/>
</dbReference>
<dbReference type="Gene3D" id="3.90.1300.10">
    <property type="entry name" value="Amidase signature (AS) domain"/>
    <property type="match status" value="1"/>
</dbReference>
<organism evidence="20 21">
    <name type="scientific">Zygosaccharomyces rouxii</name>
    <dbReference type="NCBI Taxonomy" id="4956"/>
    <lineage>
        <taxon>Eukaryota</taxon>
        <taxon>Fungi</taxon>
        <taxon>Dikarya</taxon>
        <taxon>Ascomycota</taxon>
        <taxon>Saccharomycotina</taxon>
        <taxon>Saccharomycetes</taxon>
        <taxon>Saccharomycetales</taxon>
        <taxon>Saccharomycetaceae</taxon>
        <taxon>Zygosaccharomyces</taxon>
    </lineage>
</organism>
<evidence type="ECO:0000256" key="7">
    <source>
        <dbReference type="ARBA" id="ARBA00023267"/>
    </source>
</evidence>
<dbReference type="InterPro" id="IPR016185">
    <property type="entry name" value="PreATP-grasp_dom_sf"/>
</dbReference>
<dbReference type="InterPro" id="IPR014085">
    <property type="entry name" value="Allophanate_hydrolase"/>
</dbReference>
<dbReference type="InterPro" id="IPR003778">
    <property type="entry name" value="CT_A_B"/>
</dbReference>
<dbReference type="Pfam" id="PF00289">
    <property type="entry name" value="Biotin_carb_N"/>
    <property type="match status" value="1"/>
</dbReference>
<dbReference type="SUPFAM" id="SSF52440">
    <property type="entry name" value="PreATP-grasp domain"/>
    <property type="match status" value="1"/>
</dbReference>
<dbReference type="Gene3D" id="2.40.50.100">
    <property type="match status" value="1"/>
</dbReference>
<dbReference type="OrthoDB" id="196847at2759"/>
<feature type="domain" description="Biotin carboxylation" evidence="19">
    <location>
        <begin position="629"/>
        <end position="1072"/>
    </location>
</feature>
<dbReference type="NCBIfam" id="TIGR02712">
    <property type="entry name" value="urea_carbox"/>
    <property type="match status" value="1"/>
</dbReference>
<comment type="pathway">
    <text evidence="11">Nitrogen metabolism; urea degradation; CO(2) and NH(3) from urea (allophanate route): step 2/2.</text>
</comment>
<gene>
    <name evidence="20" type="ORF">ZYGR_0U00120</name>
</gene>
<evidence type="ECO:0000256" key="10">
    <source>
        <dbReference type="ARBA" id="ARBA00052931"/>
    </source>
</evidence>
<dbReference type="InterPro" id="IPR005481">
    <property type="entry name" value="BC-like_N"/>
</dbReference>
<dbReference type="InterPro" id="IPR036928">
    <property type="entry name" value="AS_sf"/>
</dbReference>
<dbReference type="InterPro" id="IPR014084">
    <property type="entry name" value="Urea_COase"/>
</dbReference>
<dbReference type="GO" id="GO:0044281">
    <property type="term" value="P:small molecule metabolic process"/>
    <property type="evidence" value="ECO:0007669"/>
    <property type="project" value="UniProtKB-ARBA"/>
</dbReference>
<dbReference type="SMART" id="SM00797">
    <property type="entry name" value="AHS2"/>
    <property type="match status" value="1"/>
</dbReference>
<evidence type="ECO:0000256" key="9">
    <source>
        <dbReference type="ARBA" id="ARBA00051032"/>
    </source>
</evidence>
<dbReference type="PANTHER" id="PTHR18866:SF128">
    <property type="entry name" value="UREA AMIDOLYASE"/>
    <property type="match status" value="1"/>
</dbReference>
<evidence type="ECO:0000256" key="5">
    <source>
        <dbReference type="ARBA" id="ARBA00022801"/>
    </source>
</evidence>
<dbReference type="GO" id="GO:0004847">
    <property type="term" value="F:urea carboxylase activity"/>
    <property type="evidence" value="ECO:0007669"/>
    <property type="project" value="UniProtKB-EC"/>
</dbReference>
<dbReference type="EC" id="6.3.4.6" evidence="14"/>
<evidence type="ECO:0000313" key="20">
    <source>
        <dbReference type="EMBL" id="GAV50156.1"/>
    </source>
</evidence>
<dbReference type="GO" id="GO:0004039">
    <property type="term" value="F:allophanate hydrolase activity"/>
    <property type="evidence" value="ECO:0007669"/>
    <property type="project" value="UniProtKB-EC"/>
</dbReference>
<dbReference type="InterPro" id="IPR011761">
    <property type="entry name" value="ATP-grasp"/>
</dbReference>
<dbReference type="EC" id="3.5.1.54" evidence="13"/>
<reference evidence="20 21" key="1">
    <citation type="submission" date="2016-08" db="EMBL/GenBank/DDBJ databases">
        <title>Draft genome sequence of allopolyploid Zygosaccharomyces rouxii.</title>
        <authorList>
            <person name="Watanabe J."/>
            <person name="Uehara K."/>
            <person name="Mogi Y."/>
            <person name="Tsukioka Y."/>
        </authorList>
    </citation>
    <scope>NUCLEOTIDE SEQUENCE [LARGE SCALE GENOMIC DNA]</scope>
    <source>
        <strain evidence="20 21">NBRC 110957</strain>
    </source>
</reference>
<dbReference type="Gene3D" id="3.30.470.20">
    <property type="entry name" value="ATP-grasp fold, B domain"/>
    <property type="match status" value="1"/>
</dbReference>
<evidence type="ECO:0000256" key="2">
    <source>
        <dbReference type="ARBA" id="ARBA00011245"/>
    </source>
</evidence>
<dbReference type="SUPFAM" id="SSF160467">
    <property type="entry name" value="PH0987 N-terminal domain-like"/>
    <property type="match status" value="1"/>
</dbReference>
<keyword evidence="3" id="KW-0436">Ligase</keyword>
<dbReference type="Proteomes" id="UP000187013">
    <property type="component" value="Unassembled WGS sequence"/>
</dbReference>
<evidence type="ECO:0000256" key="4">
    <source>
        <dbReference type="ARBA" id="ARBA00022741"/>
    </source>
</evidence>
<keyword evidence="4 16" id="KW-0547">Nucleotide-binding</keyword>
<dbReference type="Pfam" id="PF02682">
    <property type="entry name" value="CT_C_D"/>
    <property type="match status" value="1"/>
</dbReference>
<evidence type="ECO:0000259" key="19">
    <source>
        <dbReference type="PROSITE" id="PS50979"/>
    </source>
</evidence>
<dbReference type="PROSITE" id="PS50975">
    <property type="entry name" value="ATP_GRASP"/>
    <property type="match status" value="1"/>
</dbReference>
<dbReference type="NCBIfam" id="NF006043">
    <property type="entry name" value="PRK08186.1"/>
    <property type="match status" value="1"/>
</dbReference>
<dbReference type="InterPro" id="IPR050856">
    <property type="entry name" value="Biotin_carboxylase_complex"/>
</dbReference>
<dbReference type="Pfam" id="PF02626">
    <property type="entry name" value="CT_A_B"/>
    <property type="match status" value="1"/>
</dbReference>
<keyword evidence="8" id="KW-0511">Multifunctional enzyme</keyword>
<dbReference type="PROSITE" id="PS00867">
    <property type="entry name" value="CPSASE_2"/>
    <property type="match status" value="1"/>
</dbReference>
<comment type="pathway">
    <text evidence="12">Nitrogen metabolism; urea degradation; CO(2) and NH(3) from urea (allophanate route): step 1/2.</text>
</comment>
<dbReference type="InterPro" id="IPR000089">
    <property type="entry name" value="Biotin_lipoyl"/>
</dbReference>
<dbReference type="GO" id="GO:0005524">
    <property type="term" value="F:ATP binding"/>
    <property type="evidence" value="ECO:0007669"/>
    <property type="project" value="UniProtKB-UniRule"/>
</dbReference>
<dbReference type="InterPro" id="IPR023631">
    <property type="entry name" value="Amidase_dom"/>
</dbReference>
<dbReference type="InterPro" id="IPR003833">
    <property type="entry name" value="CT_C_D"/>
</dbReference>
<protein>
    <recommendedName>
        <fullName evidence="15">Urea amidolyase</fullName>
        <ecNumber evidence="13">3.5.1.54</ecNumber>
        <ecNumber evidence="14">6.3.4.6</ecNumber>
    </recommendedName>
</protein>
<evidence type="ECO:0000259" key="17">
    <source>
        <dbReference type="PROSITE" id="PS50968"/>
    </source>
</evidence>
<comment type="caution">
    <text evidence="20">The sequence shown here is derived from an EMBL/GenBank/DDBJ whole genome shotgun (WGS) entry which is preliminary data.</text>
</comment>
<keyword evidence="6 16" id="KW-0067">ATP-binding</keyword>
<evidence type="ECO:0000256" key="11">
    <source>
        <dbReference type="ARBA" id="ARBA00060545"/>
    </source>
</evidence>
<dbReference type="EMBL" id="BDGX01000021">
    <property type="protein sequence ID" value="GAV50156.1"/>
    <property type="molecule type" value="Genomic_DNA"/>
</dbReference>
<dbReference type="Pfam" id="PF02786">
    <property type="entry name" value="CPSase_L_D2"/>
    <property type="match status" value="1"/>
</dbReference>
<dbReference type="InterPro" id="IPR011054">
    <property type="entry name" value="Rudment_hybrid_motif"/>
</dbReference>
<dbReference type="PANTHER" id="PTHR18866">
    <property type="entry name" value="CARBOXYLASE:PYRUVATE/ACETYL-COA/PROPIONYL-COA CARBOXYLASE"/>
    <property type="match status" value="1"/>
</dbReference>
<sequence>MTKDLSELTKGWSACEWVEFHLKSVPNASYELLLNLLKSQKCAPEDPAWISLVSESNLQQQWQVLQSKSKKESLPLYGVPIAIKDNIDVYGVETTAACPSFAYKPTKDSKVVELLRDAGAIIIGKTNLDQFATGLVGCRSPYGKTTCAFSDKHVSGGSSAGSGAIVARGVVPLALGTDTAGSGRVPAALNNLIGLKPTRGVFSCKGVVPACKSLDCVSIFALNLSDAERAFKVLCQPDESNDEYSRPFTPNPLRSYPNDVCIAVPKTVPWFGETENPKLYANAIESLRLMGARVVTIDFEPLLELARCLYEGAWVAERFEALRDFLATDPPSDSLDPTVTKIIKSGANYSAADAFKFEYKRQGILRKVESLLQGIDVLCVPTCPLNPTLEDLENEPVLVNSRQGTWTNFVNLADMSALAIPAGFRPDGLPNGVTLIGKKFTDYALLDLAKRYFQTKYPGGTRNYGIFTERHVGTKDDELTGPDVTESKSIKLAVVGAHLKGLPLHWQLEKCNATYLSSPKTSKNYKLYALPKTGPVLKPGLRRVDEVAGSQIQLELYSVPLEKFGTFMSMVPEPLGIGSVELENGEWVKSFICEEVGYAAKGSVDITPLGGFKPYIEHLQKEGAKVQRPFKTVLVANRGEIAVRIIKTLKKLNITSVAVYSDPDRYAQHVLDADIAIPLHGVSSTQTYLDIEKIIRAAKETNTEAIIPGYGFLSENADFSDRCAVEGIVFVGPTGDAIRKLGLKHSAREIAAKAGVPLVPGSPLVTSPSDAKKIAAELEYPIMVKSTAGGGGIGLQKVDSEDQIERVFETVQHQGKSFFGDSGVFLERFVENARHVEIQMMGDGYGKAIALGERDCSLQRRNQKVVEETPAPNLSDSTRARMRKASENLGSLLKYKCAGTVEFIYDEKRDEFYFLEVNARLQVEHPITEAVTGLDLVEWMLRIAADQPMDFNSSHINVSGAAIEVRLYAENPVKDFRPSPGQLTEVKFPKWARVDRWVTKGTRVSAEYDPTLAKIIVHGTDRNDAILKMNRALNETAVYGCVTNLDYLRSIVSSSMFKEAKVATKVLDSYDYKPYAFEILSPGAHTSIQDYPGRLGYWRIGVPPSGPMDSYSFRLANRIVGNNSKAPAIEVTLAGPKLKFHTEAIIAITGGKAPCLLNGSEISQNQAINVKTGDELAIGKLITGCRSYLAIRNGVDVPEYLGSRSTFTLGEIGGYNGRVLKLGDVLFLNKPELEATSLPGPEYAPESAPEELIPQISGDKEWTIGVTCGPHGSPDFFQEESAQQFFSETWKVHYNSNRFGIRLIGPKPKWARADGGEGGLHPSNAHDYVYSVGAINFTGDEPVIVTCDGPSLGGFVCEAVVAEAEMWKVGQVRPGDVIRFAPISYAVARELKESQDEAISTLSKTSLNVLTSNLELSTFENAILAEIPKRSDYSPKVTYRQAGDRYILVEYGENQLDFNVSYRINRLIDLVRRHETVGIAEMSQGVRSVLIEFDGYKISQKELLRTLMAYENEMHFDKNWSVKSKVIKLPMAFEDSKTLACVTRYQETIRSTAPWLPNNVDFIADVNGITREDVRNMLYSARFLVLGLGDVFLSSPCAVPLDPRQRFLGSKYNPSRTFTERGAVGIGGMYMCIYAAASPGGYQLVGRTIPIWDKLSIYPNAKDPWMLSPFDQIEFYPVSEEELEKLTEDCENGQFAVDIEDGVFDHRDYLEWVQENAESIEEFQKKQLGEKSAEFAQLIQVSNSELEQSQPSKPEVQESYPEDAELVYSEYSGRFWKPVVKEGDFVKKDQGLIVVEAMKTEMTVVAPQDGKVYKILHKNGDFVDAGDVVAVLQ</sequence>
<keyword evidence="7" id="KW-0092">Biotin</keyword>
<comment type="catalytic activity">
    <reaction evidence="9">
        <text>urea + hydrogencarbonate + ATP = urea-1-carboxylate + ADP + phosphate + H(+)</text>
        <dbReference type="Rhea" id="RHEA:20896"/>
        <dbReference type="ChEBI" id="CHEBI:15378"/>
        <dbReference type="ChEBI" id="CHEBI:15832"/>
        <dbReference type="ChEBI" id="CHEBI:16199"/>
        <dbReference type="ChEBI" id="CHEBI:17544"/>
        <dbReference type="ChEBI" id="CHEBI:30616"/>
        <dbReference type="ChEBI" id="CHEBI:43474"/>
        <dbReference type="ChEBI" id="CHEBI:456216"/>
        <dbReference type="EC" id="6.3.4.6"/>
    </reaction>
</comment>
<dbReference type="NCBIfam" id="TIGR00724">
    <property type="entry name" value="urea_amlyse_rel"/>
    <property type="match status" value="1"/>
</dbReference>
<feature type="domain" description="ATP-grasp" evidence="18">
    <location>
        <begin position="748"/>
        <end position="945"/>
    </location>
</feature>
<dbReference type="Gene3D" id="1.20.58.1700">
    <property type="match status" value="1"/>
</dbReference>
<dbReference type="GO" id="GO:0046872">
    <property type="term" value="F:metal ion binding"/>
    <property type="evidence" value="ECO:0007669"/>
    <property type="project" value="InterPro"/>
</dbReference>
<accession>A0A1Q3A374</accession>
<dbReference type="SUPFAM" id="SSF51246">
    <property type="entry name" value="Rudiment single hybrid motif"/>
    <property type="match status" value="1"/>
</dbReference>
<dbReference type="SMART" id="SM00796">
    <property type="entry name" value="AHS1"/>
    <property type="match status" value="1"/>
</dbReference>
<evidence type="ECO:0000313" key="21">
    <source>
        <dbReference type="Proteomes" id="UP000187013"/>
    </source>
</evidence>
<dbReference type="SMART" id="SM00878">
    <property type="entry name" value="Biotin_carb_C"/>
    <property type="match status" value="1"/>
</dbReference>
<dbReference type="CDD" id="cd06850">
    <property type="entry name" value="biotinyl_domain"/>
    <property type="match status" value="1"/>
</dbReference>
<comment type="catalytic activity">
    <reaction evidence="10">
        <text>urea-1-carboxylate + H2O + 3 H(+) = 2 NH4(+) + 2 CO2</text>
        <dbReference type="Rhea" id="RHEA:19029"/>
        <dbReference type="ChEBI" id="CHEBI:15377"/>
        <dbReference type="ChEBI" id="CHEBI:15378"/>
        <dbReference type="ChEBI" id="CHEBI:15832"/>
        <dbReference type="ChEBI" id="CHEBI:16526"/>
        <dbReference type="ChEBI" id="CHEBI:28938"/>
        <dbReference type="EC" id="3.5.1.54"/>
    </reaction>
</comment>
<dbReference type="Gene3D" id="3.10.490.10">
    <property type="entry name" value="Gamma-glutamyl cyclotransferase-like"/>
    <property type="match status" value="1"/>
</dbReference>
<dbReference type="InterPro" id="IPR053844">
    <property type="entry name" value="AH_C"/>
</dbReference>
<dbReference type="Pfam" id="PF01425">
    <property type="entry name" value="Amidase"/>
    <property type="match status" value="1"/>
</dbReference>
<dbReference type="PROSITE" id="PS00188">
    <property type="entry name" value="BIOTIN"/>
    <property type="match status" value="1"/>
</dbReference>
<evidence type="ECO:0000256" key="16">
    <source>
        <dbReference type="PROSITE-ProRule" id="PRU00409"/>
    </source>
</evidence>
<dbReference type="eggNOG" id="KOG1211">
    <property type="taxonomic scope" value="Eukaryota"/>
</dbReference>
<evidence type="ECO:0000256" key="12">
    <source>
        <dbReference type="ARBA" id="ARBA00060673"/>
    </source>
</evidence>